<sequence>MLTDKSYHVFYTLKLIAKNISYTQPQVLTILTGGKVRINIHAKPDKPCMHKD</sequence>
<keyword evidence="2" id="KW-1185">Reference proteome</keyword>
<dbReference type="Proteomes" id="UP000789901">
    <property type="component" value="Unassembled WGS sequence"/>
</dbReference>
<dbReference type="EMBL" id="CAJVQB010009688">
    <property type="protein sequence ID" value="CAG8732721.1"/>
    <property type="molecule type" value="Genomic_DNA"/>
</dbReference>
<reference evidence="1 2" key="1">
    <citation type="submission" date="2021-06" db="EMBL/GenBank/DDBJ databases">
        <authorList>
            <person name="Kallberg Y."/>
            <person name="Tangrot J."/>
            <person name="Rosling A."/>
        </authorList>
    </citation>
    <scope>NUCLEOTIDE SEQUENCE [LARGE SCALE GENOMIC DNA]</scope>
    <source>
        <strain evidence="1 2">120-4 pot B 10/14</strain>
    </source>
</reference>
<accession>A0ABN7V670</accession>
<evidence type="ECO:0000313" key="1">
    <source>
        <dbReference type="EMBL" id="CAG8732721.1"/>
    </source>
</evidence>
<protein>
    <submittedName>
        <fullName evidence="1">18806_t:CDS:1</fullName>
    </submittedName>
</protein>
<feature type="non-terminal residue" evidence="1">
    <location>
        <position position="52"/>
    </location>
</feature>
<proteinExistence type="predicted"/>
<organism evidence="1 2">
    <name type="scientific">Gigaspora margarita</name>
    <dbReference type="NCBI Taxonomy" id="4874"/>
    <lineage>
        <taxon>Eukaryota</taxon>
        <taxon>Fungi</taxon>
        <taxon>Fungi incertae sedis</taxon>
        <taxon>Mucoromycota</taxon>
        <taxon>Glomeromycotina</taxon>
        <taxon>Glomeromycetes</taxon>
        <taxon>Diversisporales</taxon>
        <taxon>Gigasporaceae</taxon>
        <taxon>Gigaspora</taxon>
    </lineage>
</organism>
<evidence type="ECO:0000313" key="2">
    <source>
        <dbReference type="Proteomes" id="UP000789901"/>
    </source>
</evidence>
<comment type="caution">
    <text evidence="1">The sequence shown here is derived from an EMBL/GenBank/DDBJ whole genome shotgun (WGS) entry which is preliminary data.</text>
</comment>
<name>A0ABN7V670_GIGMA</name>
<gene>
    <name evidence="1" type="ORF">GMARGA_LOCUS14547</name>
</gene>